<evidence type="ECO:0000256" key="1">
    <source>
        <dbReference type="SAM" id="Phobius"/>
    </source>
</evidence>
<proteinExistence type="predicted"/>
<evidence type="ECO:0000313" key="2">
    <source>
        <dbReference type="EMBL" id="TGO62155.1"/>
    </source>
</evidence>
<reference evidence="2 3" key="1">
    <citation type="submission" date="2017-12" db="EMBL/GenBank/DDBJ databases">
        <title>Comparative genomics of Botrytis spp.</title>
        <authorList>
            <person name="Valero-Jimenez C.A."/>
            <person name="Tapia P."/>
            <person name="Veloso J."/>
            <person name="Silva-Moreno E."/>
            <person name="Staats M."/>
            <person name="Valdes J.H."/>
            <person name="Van Kan J.A.L."/>
        </authorList>
    </citation>
    <scope>NUCLEOTIDE SEQUENCE [LARGE SCALE GENOMIC DNA]</scope>
    <source>
        <strain evidence="2 3">Be9601</strain>
    </source>
</reference>
<dbReference type="AlphaFoldDB" id="A0A4Z1ILE9"/>
<keyword evidence="1" id="KW-1133">Transmembrane helix</keyword>
<evidence type="ECO:0000313" key="3">
    <source>
        <dbReference type="Proteomes" id="UP000297229"/>
    </source>
</evidence>
<accession>A0A4Z1ILE9</accession>
<dbReference type="EMBL" id="PQXM01001127">
    <property type="protein sequence ID" value="TGO62155.1"/>
    <property type="molecule type" value="Genomic_DNA"/>
</dbReference>
<feature type="transmembrane region" description="Helical" evidence="1">
    <location>
        <begin position="47"/>
        <end position="65"/>
    </location>
</feature>
<keyword evidence="3" id="KW-1185">Reference proteome</keyword>
<keyword evidence="1" id="KW-0472">Membrane</keyword>
<comment type="caution">
    <text evidence="2">The sequence shown here is derived from an EMBL/GenBank/DDBJ whole genome shotgun (WGS) entry which is preliminary data.</text>
</comment>
<gene>
    <name evidence="2" type="ORF">BELL_1129g00020</name>
</gene>
<name>A0A4Z1ILE9_9HELO</name>
<keyword evidence="1" id="KW-0812">Transmembrane</keyword>
<sequence>MAETNISDWKSFFLYVLQTLYNKVLQNATPNDVKNFLQQILRIPPSIWQFIVLFLFFCLVIWIVLKSIAVIGTFASKVIQPISIPESLKVLCTSASEIAKHVCILIGVVVLVIGVVVLVIGVVVLVIDAQFSKNRFRKNSKFLFYALRDFRAVNASTFDK</sequence>
<dbReference type="Proteomes" id="UP000297229">
    <property type="component" value="Unassembled WGS sequence"/>
</dbReference>
<protein>
    <submittedName>
        <fullName evidence="2">Uncharacterized protein</fullName>
    </submittedName>
</protein>
<feature type="transmembrane region" description="Helical" evidence="1">
    <location>
        <begin position="104"/>
        <end position="127"/>
    </location>
</feature>
<organism evidence="2 3">
    <name type="scientific">Botrytis elliptica</name>
    <dbReference type="NCBI Taxonomy" id="278938"/>
    <lineage>
        <taxon>Eukaryota</taxon>
        <taxon>Fungi</taxon>
        <taxon>Dikarya</taxon>
        <taxon>Ascomycota</taxon>
        <taxon>Pezizomycotina</taxon>
        <taxon>Leotiomycetes</taxon>
        <taxon>Helotiales</taxon>
        <taxon>Sclerotiniaceae</taxon>
        <taxon>Botrytis</taxon>
    </lineage>
</organism>